<dbReference type="GeneID" id="105907980"/>
<dbReference type="GO" id="GO:0009986">
    <property type="term" value="C:cell surface"/>
    <property type="evidence" value="ECO:0007669"/>
    <property type="project" value="TreeGrafter"/>
</dbReference>
<dbReference type="GO" id="GO:0032870">
    <property type="term" value="P:cellular response to hormone stimulus"/>
    <property type="evidence" value="ECO:0007669"/>
    <property type="project" value="TreeGrafter"/>
</dbReference>
<dbReference type="InterPro" id="IPR038126">
    <property type="entry name" value="RAMP_sf"/>
</dbReference>
<dbReference type="AlphaFoldDB" id="A0A6P8EVC1"/>
<dbReference type="OrthoDB" id="8846921at2759"/>
<evidence type="ECO:0000256" key="3">
    <source>
        <dbReference type="ARBA" id="ARBA00022448"/>
    </source>
</evidence>
<evidence type="ECO:0000256" key="2">
    <source>
        <dbReference type="ARBA" id="ARBA00007087"/>
    </source>
</evidence>
<feature type="chain" id="PRO_5044652764" evidence="12">
    <location>
        <begin position="26"/>
        <end position="143"/>
    </location>
</feature>
<keyword evidence="10" id="KW-0675">Receptor</keyword>
<proteinExistence type="inferred from homology"/>
<evidence type="ECO:0000313" key="14">
    <source>
        <dbReference type="RefSeq" id="XP_012691845.1"/>
    </source>
</evidence>
<comment type="similarity">
    <text evidence="2">Belongs to the RAMP family.</text>
</comment>
<evidence type="ECO:0000256" key="1">
    <source>
        <dbReference type="ARBA" id="ARBA00004251"/>
    </source>
</evidence>
<evidence type="ECO:0000313" key="13">
    <source>
        <dbReference type="Proteomes" id="UP000515152"/>
    </source>
</evidence>
<evidence type="ECO:0000256" key="7">
    <source>
        <dbReference type="ARBA" id="ARBA00022989"/>
    </source>
</evidence>
<evidence type="ECO:0000256" key="8">
    <source>
        <dbReference type="ARBA" id="ARBA00023136"/>
    </source>
</evidence>
<accession>A0A6P8EVC1</accession>
<dbReference type="KEGG" id="char:105907980"/>
<keyword evidence="5 11" id="KW-0812">Transmembrane</keyword>
<keyword evidence="7 11" id="KW-1133">Transmembrane helix</keyword>
<keyword evidence="4" id="KW-1003">Cell membrane</keyword>
<sequence>MVNYLSSLSARSLIICLAIIGLVEAKHLASCDRVLFHTTVHHHCISHFNHSMEASDYQKKCPWPSTRVPYVILTQCLEQVAKITRCVEPSLKDKIFLGLHQAYFSLCTRMQDPAVPVLLLLILPCIVTTLLLPLFCFHIATNQ</sequence>
<organism evidence="13 15">
    <name type="scientific">Clupea harengus</name>
    <name type="common">Atlantic herring</name>
    <dbReference type="NCBI Taxonomy" id="7950"/>
    <lineage>
        <taxon>Eukaryota</taxon>
        <taxon>Metazoa</taxon>
        <taxon>Chordata</taxon>
        <taxon>Craniata</taxon>
        <taxon>Vertebrata</taxon>
        <taxon>Euteleostomi</taxon>
        <taxon>Actinopterygii</taxon>
        <taxon>Neopterygii</taxon>
        <taxon>Teleostei</taxon>
        <taxon>Clupei</taxon>
        <taxon>Clupeiformes</taxon>
        <taxon>Clupeoidei</taxon>
        <taxon>Clupeidae</taxon>
        <taxon>Clupea</taxon>
    </lineage>
</organism>
<evidence type="ECO:0000256" key="11">
    <source>
        <dbReference type="SAM" id="Phobius"/>
    </source>
</evidence>
<dbReference type="GO" id="GO:0006886">
    <property type="term" value="P:intracellular protein transport"/>
    <property type="evidence" value="ECO:0007669"/>
    <property type="project" value="InterPro"/>
</dbReference>
<reference evidence="14 15" key="1">
    <citation type="submission" date="2025-04" db="UniProtKB">
        <authorList>
            <consortium name="RefSeq"/>
        </authorList>
    </citation>
    <scope>IDENTIFICATION</scope>
</reference>
<keyword evidence="13" id="KW-1185">Reference proteome</keyword>
<evidence type="ECO:0000256" key="9">
    <source>
        <dbReference type="ARBA" id="ARBA00023157"/>
    </source>
</evidence>
<dbReference type="GO" id="GO:0072659">
    <property type="term" value="P:protein localization to plasma membrane"/>
    <property type="evidence" value="ECO:0007669"/>
    <property type="project" value="TreeGrafter"/>
</dbReference>
<name>A0A6P8EVC1_CLUHA</name>
<dbReference type="GO" id="GO:0031623">
    <property type="term" value="P:receptor internalization"/>
    <property type="evidence" value="ECO:0007669"/>
    <property type="project" value="TreeGrafter"/>
</dbReference>
<feature type="transmembrane region" description="Helical" evidence="11">
    <location>
        <begin position="117"/>
        <end position="140"/>
    </location>
</feature>
<dbReference type="GO" id="GO:0008277">
    <property type="term" value="P:regulation of G protein-coupled receptor signaling pathway"/>
    <property type="evidence" value="ECO:0007669"/>
    <property type="project" value="InterPro"/>
</dbReference>
<keyword evidence="9" id="KW-1015">Disulfide bond</keyword>
<dbReference type="RefSeq" id="XP_012691845.1">
    <property type="nucleotide sequence ID" value="XM_012836391.3"/>
</dbReference>
<dbReference type="GO" id="GO:0007186">
    <property type="term" value="P:G protein-coupled receptor signaling pathway"/>
    <property type="evidence" value="ECO:0007669"/>
    <property type="project" value="TreeGrafter"/>
</dbReference>
<dbReference type="Proteomes" id="UP000515152">
    <property type="component" value="Chromosome 2"/>
</dbReference>
<dbReference type="PANTHER" id="PTHR14076">
    <property type="entry name" value="RECEPTOR ACTIVITY MODIFYING PROTEIN RAMP"/>
    <property type="match status" value="1"/>
</dbReference>
<keyword evidence="8 11" id="KW-0472">Membrane</keyword>
<keyword evidence="6 12" id="KW-0732">Signal</keyword>
<evidence type="ECO:0000256" key="6">
    <source>
        <dbReference type="ARBA" id="ARBA00022729"/>
    </source>
</evidence>
<evidence type="ECO:0000256" key="4">
    <source>
        <dbReference type="ARBA" id="ARBA00022475"/>
    </source>
</evidence>
<gene>
    <name evidence="14 15" type="primary">LOC105907980</name>
</gene>
<evidence type="ECO:0000256" key="10">
    <source>
        <dbReference type="ARBA" id="ARBA00023170"/>
    </source>
</evidence>
<dbReference type="RefSeq" id="XP_031415860.1">
    <property type="nucleotide sequence ID" value="XM_031560000.2"/>
</dbReference>
<dbReference type="Gene3D" id="1.10.150.510">
    <property type="entry name" value="Receptor activity modifying family"/>
    <property type="match status" value="1"/>
</dbReference>
<dbReference type="GO" id="GO:0015026">
    <property type="term" value="F:coreceptor activity"/>
    <property type="evidence" value="ECO:0007669"/>
    <property type="project" value="InterPro"/>
</dbReference>
<comment type="subcellular location">
    <subcellularLocation>
        <location evidence="1">Cell membrane</location>
        <topology evidence="1">Single-pass type I membrane protein</topology>
    </subcellularLocation>
</comment>
<dbReference type="InterPro" id="IPR006985">
    <property type="entry name" value="RAMP"/>
</dbReference>
<dbReference type="GO" id="GO:0006816">
    <property type="term" value="P:calcium ion transport"/>
    <property type="evidence" value="ECO:0007669"/>
    <property type="project" value="TreeGrafter"/>
</dbReference>
<dbReference type="GO" id="GO:0005886">
    <property type="term" value="C:plasma membrane"/>
    <property type="evidence" value="ECO:0007669"/>
    <property type="project" value="UniProtKB-SubCell"/>
</dbReference>
<protein>
    <submittedName>
        <fullName evidence="14 15">Receptor activity-modifying protein 1-like</fullName>
    </submittedName>
</protein>
<evidence type="ECO:0000313" key="15">
    <source>
        <dbReference type="RefSeq" id="XP_031415860.1"/>
    </source>
</evidence>
<dbReference type="Pfam" id="PF04901">
    <property type="entry name" value="RAMP"/>
    <property type="match status" value="1"/>
</dbReference>
<dbReference type="GO" id="GO:0043235">
    <property type="term" value="C:receptor complex"/>
    <property type="evidence" value="ECO:0007669"/>
    <property type="project" value="TreeGrafter"/>
</dbReference>
<keyword evidence="3" id="KW-0813">Transport</keyword>
<feature type="signal peptide" evidence="12">
    <location>
        <begin position="1"/>
        <end position="25"/>
    </location>
</feature>
<evidence type="ECO:0000256" key="12">
    <source>
        <dbReference type="SAM" id="SignalP"/>
    </source>
</evidence>
<evidence type="ECO:0000256" key="5">
    <source>
        <dbReference type="ARBA" id="ARBA00022692"/>
    </source>
</evidence>
<dbReference type="PANTHER" id="PTHR14076:SF7">
    <property type="entry name" value="RECEPTOR ACTIVITY-MODIFYING PROTEIN 1-LIKE"/>
    <property type="match status" value="1"/>
</dbReference>